<keyword evidence="2" id="KW-1185">Reference proteome</keyword>
<comment type="caution">
    <text evidence="1">The sequence shown here is derived from an EMBL/GenBank/DDBJ whole genome shotgun (WGS) entry which is preliminary data.</text>
</comment>
<organism evidence="1 2">
    <name type="scientific">Verrucosispora sioxanthis</name>
    <dbReference type="NCBI Taxonomy" id="2499994"/>
    <lineage>
        <taxon>Bacteria</taxon>
        <taxon>Bacillati</taxon>
        <taxon>Actinomycetota</taxon>
        <taxon>Actinomycetes</taxon>
        <taxon>Micromonosporales</taxon>
        <taxon>Micromonosporaceae</taxon>
        <taxon>Micromonospora</taxon>
    </lineage>
</organism>
<proteinExistence type="predicted"/>
<dbReference type="AlphaFoldDB" id="A0A6M1LAI1"/>
<name>A0A6M1LAI1_9ACTN</name>
<dbReference type="RefSeq" id="WP_164449106.1">
    <property type="nucleotide sequence ID" value="NZ_SAIY01000008.1"/>
</dbReference>
<accession>A0A6M1LAI1</accession>
<gene>
    <name evidence="1" type="ORF">ENC19_22740</name>
</gene>
<evidence type="ECO:0000313" key="2">
    <source>
        <dbReference type="Proteomes" id="UP000478148"/>
    </source>
</evidence>
<dbReference type="Proteomes" id="UP000478148">
    <property type="component" value="Unassembled WGS sequence"/>
</dbReference>
<evidence type="ECO:0000313" key="1">
    <source>
        <dbReference type="EMBL" id="NGM15265.1"/>
    </source>
</evidence>
<protein>
    <submittedName>
        <fullName evidence="1">Uncharacterized protein</fullName>
    </submittedName>
</protein>
<sequence length="267" mass="30253">METTWTILYRVQIPLPRGGMIARREGRTTTIRWDDEPVAVLTVVWVDDASRHRYFIDRDLADRFGLRPAERDWLFLSVDLDPATAAQWRTAAESYLTAIQAAERDRHAARDHPPWFRRRAAAERARARHRAALDAADNVYAPVREAASRLLDERYAPIAAREKAIAAIDGKPIWRYVRKGKTAHVHVAGSRGSTADELISAMTRQKGITAFRWEPDAVAKAVELLGEEGFELWWSRFAGHWQYRLEQQEQPRRAGGTGLAGTGGFGI</sequence>
<reference evidence="1 2" key="1">
    <citation type="submission" date="2020-02" db="EMBL/GenBank/DDBJ databases">
        <title>Draft Genome Sequence of Verrucosispora sp. Strain CWR15, Isolated from Gulf of Mexico Sponge.</title>
        <authorList>
            <person name="Kennedy S.J."/>
            <person name="Cella E."/>
            <person name="Azarian T."/>
            <person name="Baker B.J."/>
            <person name="Shaw L.N."/>
        </authorList>
    </citation>
    <scope>NUCLEOTIDE SEQUENCE [LARGE SCALE GENOMIC DNA]</scope>
    <source>
        <strain evidence="1 2">CWR15</strain>
    </source>
</reference>
<dbReference type="EMBL" id="SAIY01000008">
    <property type="protein sequence ID" value="NGM15265.1"/>
    <property type="molecule type" value="Genomic_DNA"/>
</dbReference>